<dbReference type="Pfam" id="PF05427">
    <property type="entry name" value="FIBP"/>
    <property type="match status" value="1"/>
</dbReference>
<dbReference type="GO" id="GO:0005634">
    <property type="term" value="C:nucleus"/>
    <property type="evidence" value="ECO:0007669"/>
    <property type="project" value="TreeGrafter"/>
</dbReference>
<dbReference type="PANTHER" id="PTHR13223">
    <property type="entry name" value="ACIDIC FIBROBLAST GROWTH FACTOR INTRACELLULAR BINDING PROTEIN"/>
    <property type="match status" value="1"/>
</dbReference>
<dbReference type="PANTHER" id="PTHR13223:SF2">
    <property type="entry name" value="ACIDIC FIBROBLAST GROWTH FACTOR INTRACELLULAR-BINDING PROTEIN"/>
    <property type="match status" value="1"/>
</dbReference>
<organism evidence="1">
    <name type="scientific">Spongospora subterranea</name>
    <dbReference type="NCBI Taxonomy" id="70186"/>
    <lineage>
        <taxon>Eukaryota</taxon>
        <taxon>Sar</taxon>
        <taxon>Rhizaria</taxon>
        <taxon>Endomyxa</taxon>
        <taxon>Phytomyxea</taxon>
        <taxon>Plasmodiophorida</taxon>
        <taxon>Plasmodiophoridae</taxon>
        <taxon>Spongospora</taxon>
    </lineage>
</organism>
<evidence type="ECO:0000313" key="1">
    <source>
        <dbReference type="EMBL" id="CRZ10483.1"/>
    </source>
</evidence>
<dbReference type="EMBL" id="HACM01010041">
    <property type="protein sequence ID" value="CRZ10483.1"/>
    <property type="molecule type" value="Transcribed_RNA"/>
</dbReference>
<sequence>LSTAVPFNWLAVRFMLARLTRKPSVNALTDEAALDLTIHALCQSPIRIDTTLYDIWIDGYSVDAAISSSLHEYGLDTAGGDCHRLRHCIKCETQDQYHVFELFVPLLHRPGNFRSSFPLLELHPDTLSRMVESYYSVDTDLCREIVGRKLNRHNSRNELSMLAERTHFQLTSVSRQVENLRRISRVLGEDDREERGINLITEIRSQFLVSTTLAVKLARLIFLARYRFETLKKKLRPANLSDILQIAGVLMKKWTIEGTHDLEYEFIADLRDLKMLLGNNRDLMDLYKMQVEASLRSIIESGRGHTDLLKLSTRIVPIVKVLCGIGSGLNRPKALRNLFLDVTEQIVHPLCRLVMQQSEVELLFDALYESFPANPETDDIGKLWRRYIYVVGRICVIFFPQYSVYLSHRLRWLK</sequence>
<name>A0A0H5R8N1_9EUKA</name>
<protein>
    <submittedName>
        <fullName evidence="1">Uncharacterized protein</fullName>
    </submittedName>
</protein>
<dbReference type="AlphaFoldDB" id="A0A0H5R8N1"/>
<proteinExistence type="predicted"/>
<accession>A0A0H5R8N1</accession>
<feature type="non-terminal residue" evidence="1">
    <location>
        <position position="1"/>
    </location>
</feature>
<dbReference type="InterPro" id="IPR008614">
    <property type="entry name" value="FIBP"/>
</dbReference>
<reference evidence="1" key="1">
    <citation type="submission" date="2015-04" db="EMBL/GenBank/DDBJ databases">
        <title>The genome sequence of the plant pathogenic Rhizarian Plasmodiophora brassicae reveals insights in its biotrophic life cycle and the origin of chitin synthesis.</title>
        <authorList>
            <person name="Schwelm A."/>
            <person name="Fogelqvist J."/>
            <person name="Knaust A."/>
            <person name="Julke S."/>
            <person name="Lilja T."/>
            <person name="Dhandapani V."/>
            <person name="Bonilla-Rosso G."/>
            <person name="Karlsson M."/>
            <person name="Shevchenko A."/>
            <person name="Choi S.R."/>
            <person name="Kim H.G."/>
            <person name="Park J.Y."/>
            <person name="Lim Y.P."/>
            <person name="Ludwig-Muller J."/>
            <person name="Dixelius C."/>
        </authorList>
    </citation>
    <scope>NUCLEOTIDE SEQUENCE</scope>
    <source>
        <tissue evidence="1">Potato root galls</tissue>
    </source>
</reference>